<evidence type="ECO:0000313" key="1">
    <source>
        <dbReference type="EMBL" id="EXL76115.1"/>
    </source>
</evidence>
<reference evidence="1" key="2">
    <citation type="submission" date="2012-05" db="EMBL/GenBank/DDBJ databases">
        <title>The Genome Annotation of Fusarium oxysporum PHW808.</title>
        <authorList>
            <consortium name="The Broad Institute Genomics Platform"/>
            <person name="Ma L.-J."/>
            <person name="Corby-Kistler H."/>
            <person name="Broz K."/>
            <person name="Gale L.R."/>
            <person name="Jonkers W."/>
            <person name="O'Donnell K."/>
            <person name="Ploetz R."/>
            <person name="Steinberg C."/>
            <person name="Schwartz D.C."/>
            <person name="VanEtten H."/>
            <person name="Zhou S."/>
            <person name="Young S.K."/>
            <person name="Zeng Q."/>
            <person name="Gargeya S."/>
            <person name="Fitzgerald M."/>
            <person name="Abouelleil A."/>
            <person name="Alvarado L."/>
            <person name="Chapman S.B."/>
            <person name="Gainer-Dewar J."/>
            <person name="Goldberg J."/>
            <person name="Griggs A."/>
            <person name="Gujja S."/>
            <person name="Hansen M."/>
            <person name="Howarth C."/>
            <person name="Imamovic A."/>
            <person name="Ireland A."/>
            <person name="Larimer J."/>
            <person name="McCowan C."/>
            <person name="Murphy C."/>
            <person name="Pearson M."/>
            <person name="Poon T.W."/>
            <person name="Priest M."/>
            <person name="Roberts A."/>
            <person name="Saif S."/>
            <person name="Shea T."/>
            <person name="Sykes S."/>
            <person name="Wortman J."/>
            <person name="Nusbaum C."/>
            <person name="Birren B."/>
        </authorList>
    </citation>
    <scope>NUCLEOTIDE SEQUENCE</scope>
    <source>
        <strain evidence="1">54008</strain>
    </source>
</reference>
<name>X0HWQ6_FUSOX</name>
<sequence>MPALIENLDGLRDLSAGMSSVAAGVSEPIRRLLIDNG</sequence>
<reference evidence="1" key="1">
    <citation type="submission" date="2011-11" db="EMBL/GenBank/DDBJ databases">
        <title>The Genome Sequence of Fusarium oxysporum PHW808.</title>
        <authorList>
            <consortium name="The Broad Institute Genome Sequencing Platform"/>
            <person name="Ma L.-J."/>
            <person name="Gale L.R."/>
            <person name="Schwartz D.C."/>
            <person name="Zhou S."/>
            <person name="Corby-Kistler H."/>
            <person name="Young S.K."/>
            <person name="Zeng Q."/>
            <person name="Gargeya S."/>
            <person name="Fitzgerald M."/>
            <person name="Haas B."/>
            <person name="Abouelleil A."/>
            <person name="Alvarado L."/>
            <person name="Arachchi H.M."/>
            <person name="Berlin A."/>
            <person name="Brown A."/>
            <person name="Chapman S.B."/>
            <person name="Chen Z."/>
            <person name="Dunbar C."/>
            <person name="Freedman E."/>
            <person name="Gearin G."/>
            <person name="Goldberg J."/>
            <person name="Griggs A."/>
            <person name="Gujja S."/>
            <person name="Heiman D."/>
            <person name="Howarth C."/>
            <person name="Larson L."/>
            <person name="Lui A."/>
            <person name="MacDonald P.J.P."/>
            <person name="Montmayeur A."/>
            <person name="Murphy C."/>
            <person name="Neiman D."/>
            <person name="Pearson M."/>
            <person name="Priest M."/>
            <person name="Roberts A."/>
            <person name="Saif S."/>
            <person name="Shea T."/>
            <person name="Shenoy N."/>
            <person name="Sisk P."/>
            <person name="Stolte C."/>
            <person name="Sykes S."/>
            <person name="Wortman J."/>
            <person name="Nusbaum C."/>
            <person name="Birren B."/>
        </authorList>
    </citation>
    <scope>NUCLEOTIDE SEQUENCE [LARGE SCALE GENOMIC DNA]</scope>
    <source>
        <strain evidence="1">54008</strain>
    </source>
</reference>
<organism evidence="1">
    <name type="scientific">Fusarium oxysporum f. sp. conglutinans race 2 54008</name>
    <dbReference type="NCBI Taxonomy" id="1089457"/>
    <lineage>
        <taxon>Eukaryota</taxon>
        <taxon>Fungi</taxon>
        <taxon>Dikarya</taxon>
        <taxon>Ascomycota</taxon>
        <taxon>Pezizomycotina</taxon>
        <taxon>Sordariomycetes</taxon>
        <taxon>Hypocreomycetidae</taxon>
        <taxon>Hypocreales</taxon>
        <taxon>Nectriaceae</taxon>
        <taxon>Fusarium</taxon>
        <taxon>Fusarium oxysporum species complex</taxon>
    </lineage>
</organism>
<gene>
    <name evidence="1" type="ORF">FOPG_08985</name>
</gene>
<proteinExistence type="predicted"/>
<dbReference type="Proteomes" id="UP000030676">
    <property type="component" value="Unassembled WGS sequence"/>
</dbReference>
<dbReference type="AlphaFoldDB" id="X0HWQ6"/>
<protein>
    <submittedName>
        <fullName evidence="1">Uncharacterized protein</fullName>
    </submittedName>
</protein>
<dbReference type="EMBL" id="JH658854">
    <property type="protein sequence ID" value="EXL76115.1"/>
    <property type="molecule type" value="Genomic_DNA"/>
</dbReference>
<dbReference type="HOGENOM" id="CLU_3351154_0_0_1"/>
<accession>X0HWQ6</accession>